<evidence type="ECO:0000256" key="1">
    <source>
        <dbReference type="SAM" id="MobiDB-lite"/>
    </source>
</evidence>
<feature type="region of interest" description="Disordered" evidence="1">
    <location>
        <begin position="135"/>
        <end position="157"/>
    </location>
</feature>
<dbReference type="EMBL" id="JAGQLL010000002">
    <property type="protein sequence ID" value="MCA9379563.1"/>
    <property type="molecule type" value="Genomic_DNA"/>
</dbReference>
<dbReference type="AlphaFoldDB" id="A0A955KZX1"/>
<reference evidence="3" key="2">
    <citation type="journal article" date="2021" name="Microbiome">
        <title>Successional dynamics and alternative stable states in a saline activated sludge microbial community over 9 years.</title>
        <authorList>
            <person name="Wang Y."/>
            <person name="Ye J."/>
            <person name="Ju F."/>
            <person name="Liu L."/>
            <person name="Boyd J.A."/>
            <person name="Deng Y."/>
            <person name="Parks D.H."/>
            <person name="Jiang X."/>
            <person name="Yin X."/>
            <person name="Woodcroft B.J."/>
            <person name="Tyson G.W."/>
            <person name="Hugenholtz P."/>
            <person name="Polz M.F."/>
            <person name="Zhang T."/>
        </authorList>
    </citation>
    <scope>NUCLEOTIDE SEQUENCE</scope>
    <source>
        <strain evidence="3">HKST-UBA15</strain>
    </source>
</reference>
<feature type="compositionally biased region" description="Polar residues" evidence="1">
    <location>
        <begin position="143"/>
        <end position="157"/>
    </location>
</feature>
<gene>
    <name evidence="3" type="ORF">KC675_00100</name>
</gene>
<feature type="region of interest" description="Disordered" evidence="1">
    <location>
        <begin position="185"/>
        <end position="238"/>
    </location>
</feature>
<proteinExistence type="predicted"/>
<accession>A0A955KZX1</accession>
<feature type="compositionally biased region" description="Basic residues" evidence="1">
    <location>
        <begin position="223"/>
        <end position="238"/>
    </location>
</feature>
<dbReference type="Proteomes" id="UP000745577">
    <property type="component" value="Unassembled WGS sequence"/>
</dbReference>
<feature type="transmembrane region" description="Helical" evidence="2">
    <location>
        <begin position="20"/>
        <end position="40"/>
    </location>
</feature>
<keyword evidence="2" id="KW-0472">Membrane</keyword>
<protein>
    <submittedName>
        <fullName evidence="3">Uncharacterized protein</fullName>
    </submittedName>
</protein>
<evidence type="ECO:0000313" key="3">
    <source>
        <dbReference type="EMBL" id="MCA9379563.1"/>
    </source>
</evidence>
<organism evidence="3 4">
    <name type="scientific">Candidatus Dojkabacteria bacterium</name>
    <dbReference type="NCBI Taxonomy" id="2099670"/>
    <lineage>
        <taxon>Bacteria</taxon>
        <taxon>Candidatus Dojkabacteria</taxon>
    </lineage>
</organism>
<name>A0A955KZX1_9BACT</name>
<reference evidence="3" key="1">
    <citation type="submission" date="2020-04" db="EMBL/GenBank/DDBJ databases">
        <authorList>
            <person name="Zhang T."/>
        </authorList>
    </citation>
    <scope>NUCLEOTIDE SEQUENCE</scope>
    <source>
        <strain evidence="3">HKST-UBA15</strain>
    </source>
</reference>
<sequence>MVNFILELISFNEGVDYSVVTKIVVLYLILLWVFVSVWVFNDAKARFNNLVVAGILALLNLILSFPFLLIYLLIRPSHRDEWDEASDGGINIPVANFTGKDGVVISLQLKIDSRKILDEKVDYNLDVVLNKENEDPSTGKIEISTQDSDTVSTNNVSTNDDLKVTRKLLTKLKEKFSNMITKLKGKLSRNRDRADDSVGDDDVQDEGTSINDESTDAEIISNSKKKKKNKKGKKKKNR</sequence>
<evidence type="ECO:0000313" key="4">
    <source>
        <dbReference type="Proteomes" id="UP000745577"/>
    </source>
</evidence>
<evidence type="ECO:0000256" key="2">
    <source>
        <dbReference type="SAM" id="Phobius"/>
    </source>
</evidence>
<feature type="transmembrane region" description="Helical" evidence="2">
    <location>
        <begin position="52"/>
        <end position="74"/>
    </location>
</feature>
<comment type="caution">
    <text evidence="3">The sequence shown here is derived from an EMBL/GenBank/DDBJ whole genome shotgun (WGS) entry which is preliminary data.</text>
</comment>
<keyword evidence="2" id="KW-1133">Transmembrane helix</keyword>
<keyword evidence="2" id="KW-0812">Transmembrane</keyword>